<dbReference type="Pfam" id="PF01554">
    <property type="entry name" value="MatE"/>
    <property type="match status" value="2"/>
</dbReference>
<evidence type="ECO:0000313" key="9">
    <source>
        <dbReference type="Proteomes" id="UP000823633"/>
    </source>
</evidence>
<comment type="subcellular location">
    <subcellularLocation>
        <location evidence="1">Cell membrane</location>
        <topology evidence="1">Multi-pass membrane protein</topology>
    </subcellularLocation>
</comment>
<evidence type="ECO:0000256" key="3">
    <source>
        <dbReference type="ARBA" id="ARBA00022475"/>
    </source>
</evidence>
<accession>A0A9D9HB81</accession>
<dbReference type="AlphaFoldDB" id="A0A9D9HB81"/>
<feature type="transmembrane region" description="Helical" evidence="7">
    <location>
        <begin position="356"/>
        <end position="376"/>
    </location>
</feature>
<sequence>MLSNERLYLETRPLCLFFKASIPGAIGMIASNIYFSLEMLLIGRLIGQTAFAAGNLALPLILINFALSDMIAVGSAVRIAISLGEDDKARADRVFTTAVISAILFAGLTSLLLIVFGRPMLAAMGAEGELLDESLIYLRTYAAFCPLTCLVFVFDNYLRICGRIRFSMVMNIVMSFLCLGFEFIFLYVLDLGIAFAALGTSLGMSVTAIICAWPFLRGRLSLGFVRLRPSFSIFHDIMAQGLPSFLSNISGKVTSILMNSLLLRWGGDAAVSVYGVFMNIDTIAVSGMYGIFDSLQPAIGYNWGAQRKDRVRRIALYCTLAIAIMCLAFTLLLVIFPGETFSLFLEAGADVIDMAVHAVTIMALTYVTRWIGYAVQSFSSAIGFNREATLLSLCNALVFPLLMMAILQSLELEGIWYVTPSAAVLTAFVATLVWILRLRKAVRNRKMKV</sequence>
<proteinExistence type="predicted"/>
<evidence type="ECO:0000256" key="2">
    <source>
        <dbReference type="ARBA" id="ARBA00022448"/>
    </source>
</evidence>
<dbReference type="PANTHER" id="PTHR43549:SF2">
    <property type="entry name" value="MULTIDRUG RESISTANCE PROTEIN NORM-RELATED"/>
    <property type="match status" value="1"/>
</dbReference>
<keyword evidence="4 7" id="KW-0812">Transmembrane</keyword>
<dbReference type="PIRSF" id="PIRSF006603">
    <property type="entry name" value="DinF"/>
    <property type="match status" value="1"/>
</dbReference>
<feature type="transmembrane region" description="Helical" evidence="7">
    <location>
        <begin position="166"/>
        <end position="187"/>
    </location>
</feature>
<dbReference type="InterPro" id="IPR048279">
    <property type="entry name" value="MdtK-like"/>
</dbReference>
<comment type="caution">
    <text evidence="8">The sequence shown here is derived from an EMBL/GenBank/DDBJ whole genome shotgun (WGS) entry which is preliminary data.</text>
</comment>
<feature type="transmembrane region" description="Helical" evidence="7">
    <location>
        <begin position="314"/>
        <end position="336"/>
    </location>
</feature>
<gene>
    <name evidence="8" type="ORF">IAC42_07650</name>
</gene>
<dbReference type="GO" id="GO:0005886">
    <property type="term" value="C:plasma membrane"/>
    <property type="evidence" value="ECO:0007669"/>
    <property type="project" value="UniProtKB-SubCell"/>
</dbReference>
<feature type="transmembrane region" description="Helical" evidence="7">
    <location>
        <begin position="193"/>
        <end position="216"/>
    </location>
</feature>
<dbReference type="InterPro" id="IPR052031">
    <property type="entry name" value="Membrane_Transporter-Flippase"/>
</dbReference>
<keyword evidence="5 7" id="KW-1133">Transmembrane helix</keyword>
<evidence type="ECO:0000256" key="5">
    <source>
        <dbReference type="ARBA" id="ARBA00022989"/>
    </source>
</evidence>
<evidence type="ECO:0000313" key="8">
    <source>
        <dbReference type="EMBL" id="MBO8443613.1"/>
    </source>
</evidence>
<evidence type="ECO:0000256" key="6">
    <source>
        <dbReference type="ARBA" id="ARBA00023136"/>
    </source>
</evidence>
<dbReference type="PANTHER" id="PTHR43549">
    <property type="entry name" value="MULTIDRUG RESISTANCE PROTEIN YPNP-RELATED"/>
    <property type="match status" value="1"/>
</dbReference>
<organism evidence="8 9">
    <name type="scientific">Candidatus Aphodenecus pullistercoris</name>
    <dbReference type="NCBI Taxonomy" id="2840669"/>
    <lineage>
        <taxon>Bacteria</taxon>
        <taxon>Pseudomonadati</taxon>
        <taxon>Spirochaetota</taxon>
        <taxon>Spirochaetia</taxon>
        <taxon>Spirochaetales</taxon>
        <taxon>Candidatus Aphodenecus</taxon>
    </lineage>
</organism>
<feature type="transmembrane region" description="Helical" evidence="7">
    <location>
        <begin position="93"/>
        <end position="116"/>
    </location>
</feature>
<keyword evidence="2" id="KW-0813">Transport</keyword>
<feature type="transmembrane region" description="Helical" evidence="7">
    <location>
        <begin position="136"/>
        <end position="154"/>
    </location>
</feature>
<reference evidence="8" key="1">
    <citation type="submission" date="2020-10" db="EMBL/GenBank/DDBJ databases">
        <authorList>
            <person name="Gilroy R."/>
        </authorList>
    </citation>
    <scope>NUCLEOTIDE SEQUENCE</scope>
    <source>
        <strain evidence="8">11167</strain>
    </source>
</reference>
<dbReference type="InterPro" id="IPR002528">
    <property type="entry name" value="MATE_fam"/>
</dbReference>
<keyword evidence="3" id="KW-1003">Cell membrane</keyword>
<evidence type="ECO:0000256" key="4">
    <source>
        <dbReference type="ARBA" id="ARBA00022692"/>
    </source>
</evidence>
<dbReference type="EMBL" id="JADIMU010000051">
    <property type="protein sequence ID" value="MBO8443613.1"/>
    <property type="molecule type" value="Genomic_DNA"/>
</dbReference>
<keyword evidence="6 7" id="KW-0472">Membrane</keyword>
<feature type="transmembrane region" description="Helical" evidence="7">
    <location>
        <begin position="414"/>
        <end position="436"/>
    </location>
</feature>
<evidence type="ECO:0000256" key="1">
    <source>
        <dbReference type="ARBA" id="ARBA00004651"/>
    </source>
</evidence>
<feature type="transmembrane region" description="Helical" evidence="7">
    <location>
        <begin position="388"/>
        <end position="408"/>
    </location>
</feature>
<reference evidence="8" key="2">
    <citation type="journal article" date="2021" name="PeerJ">
        <title>Extensive microbial diversity within the chicken gut microbiome revealed by metagenomics and culture.</title>
        <authorList>
            <person name="Gilroy R."/>
            <person name="Ravi A."/>
            <person name="Getino M."/>
            <person name="Pursley I."/>
            <person name="Horton D.L."/>
            <person name="Alikhan N.F."/>
            <person name="Baker D."/>
            <person name="Gharbi K."/>
            <person name="Hall N."/>
            <person name="Watson M."/>
            <person name="Adriaenssens E.M."/>
            <person name="Foster-Nyarko E."/>
            <person name="Jarju S."/>
            <person name="Secka A."/>
            <person name="Antonio M."/>
            <person name="Oren A."/>
            <person name="Chaudhuri R.R."/>
            <person name="La Ragione R."/>
            <person name="Hildebrand F."/>
            <person name="Pallen M.J."/>
        </authorList>
    </citation>
    <scope>NUCLEOTIDE SEQUENCE</scope>
    <source>
        <strain evidence="8">11167</strain>
    </source>
</reference>
<dbReference type="Proteomes" id="UP000823633">
    <property type="component" value="Unassembled WGS sequence"/>
</dbReference>
<dbReference type="GO" id="GO:0042910">
    <property type="term" value="F:xenobiotic transmembrane transporter activity"/>
    <property type="evidence" value="ECO:0007669"/>
    <property type="project" value="InterPro"/>
</dbReference>
<evidence type="ECO:0000256" key="7">
    <source>
        <dbReference type="SAM" id="Phobius"/>
    </source>
</evidence>
<protein>
    <submittedName>
        <fullName evidence="8">MATE family efflux transporter</fullName>
    </submittedName>
</protein>
<feature type="transmembrane region" description="Helical" evidence="7">
    <location>
        <begin position="16"/>
        <end position="37"/>
    </location>
</feature>
<dbReference type="GO" id="GO:0015297">
    <property type="term" value="F:antiporter activity"/>
    <property type="evidence" value="ECO:0007669"/>
    <property type="project" value="InterPro"/>
</dbReference>
<name>A0A9D9HB81_9SPIR</name>